<evidence type="ECO:0000313" key="4">
    <source>
        <dbReference type="EMBL" id="RAJ92948.1"/>
    </source>
</evidence>
<evidence type="ECO:0000313" key="7">
    <source>
        <dbReference type="Proteomes" id="UP000287865"/>
    </source>
</evidence>
<dbReference type="CDD" id="cd07185">
    <property type="entry name" value="OmpA_C-like"/>
    <property type="match status" value="1"/>
</dbReference>
<dbReference type="Proteomes" id="UP000287865">
    <property type="component" value="Unassembled WGS sequence"/>
</dbReference>
<feature type="signal peptide" evidence="2">
    <location>
        <begin position="1"/>
        <end position="28"/>
    </location>
</feature>
<keyword evidence="1" id="KW-0472">Membrane</keyword>
<dbReference type="GO" id="GO:0005509">
    <property type="term" value="F:calcium ion binding"/>
    <property type="evidence" value="ECO:0007669"/>
    <property type="project" value="InterPro"/>
</dbReference>
<dbReference type="EMBL" id="QLMD01000022">
    <property type="protein sequence ID" value="RAJ92948.1"/>
    <property type="molecule type" value="Genomic_DNA"/>
</dbReference>
<sequence length="346" mass="37830">MSIVHLRASKLAFLSVGLLSVWSHSGLAAEPYVGARIGWTHLDSSRTHTTDEAVFSARDGLRTFTPGLELGVIFKQDLALRGYYDSMHADFGSDVNKQSGYSSGVDMLFGYSRGVYLGFGVNHTDIGDQHATGLRGTLGYRHILTPSLSTRFELAYQDGFTQSTELSDAYLGASLQYTFGQRNVTSARPEPQSFSSSQVRIADADGDGVADYLDLCPNTPAGQAVNMYGCSAYQARDGRFELDIQFANNSADMTDIDRSELAMLAEHMRLNPEARMDIEGHTSSTGAGWRNRQLSQERADAVKQLLVDEFGISASRIQARGLADTQPLSLTDPASAVNRRVEVRIY</sequence>
<keyword evidence="2" id="KW-0732">Signal</keyword>
<dbReference type="Pfam" id="PF00691">
    <property type="entry name" value="OmpA"/>
    <property type="match status" value="1"/>
</dbReference>
<dbReference type="PANTHER" id="PTHR30329:SF21">
    <property type="entry name" value="LIPOPROTEIN YIAD-RELATED"/>
    <property type="match status" value="1"/>
</dbReference>
<dbReference type="GO" id="GO:0016020">
    <property type="term" value="C:membrane"/>
    <property type="evidence" value="ECO:0007669"/>
    <property type="project" value="UniProtKB-UniRule"/>
</dbReference>
<gene>
    <name evidence="4" type="ORF">B0I24_1226</name>
    <name evidence="5" type="ORF">CWE07_12525</name>
</gene>
<proteinExistence type="predicted"/>
<dbReference type="RefSeq" id="WP_111570545.1">
    <property type="nucleotide sequence ID" value="NZ_PIPK01000014.1"/>
</dbReference>
<evidence type="ECO:0000313" key="5">
    <source>
        <dbReference type="EMBL" id="RUO20106.1"/>
    </source>
</evidence>
<reference evidence="4 6" key="2">
    <citation type="submission" date="2018-06" db="EMBL/GenBank/DDBJ databases">
        <title>Genomic Encyclopedia of Type Strains, Phase III (KMG-III): the genomes of soil and plant-associated and newly described type strains.</title>
        <authorList>
            <person name="Whitman W."/>
        </authorList>
    </citation>
    <scope>NUCLEOTIDE SEQUENCE [LARGE SCALE GENOMIC DNA]</scope>
    <source>
        <strain evidence="4 6">CGMCC 1.15366</strain>
    </source>
</reference>
<evidence type="ECO:0000256" key="2">
    <source>
        <dbReference type="SAM" id="SignalP"/>
    </source>
</evidence>
<dbReference type="PROSITE" id="PS51123">
    <property type="entry name" value="OMPA_2"/>
    <property type="match status" value="1"/>
</dbReference>
<dbReference type="Proteomes" id="UP000249203">
    <property type="component" value="Unassembled WGS sequence"/>
</dbReference>
<dbReference type="PANTHER" id="PTHR30329">
    <property type="entry name" value="STATOR ELEMENT OF FLAGELLAR MOTOR COMPLEX"/>
    <property type="match status" value="1"/>
</dbReference>
<dbReference type="SUPFAM" id="SSF103088">
    <property type="entry name" value="OmpA-like"/>
    <property type="match status" value="1"/>
</dbReference>
<keyword evidence="7" id="KW-1185">Reference proteome</keyword>
<name>A0A327WP31_9GAMM</name>
<dbReference type="AlphaFoldDB" id="A0A327WP31"/>
<dbReference type="EMBL" id="PIPK01000014">
    <property type="protein sequence ID" value="RUO20106.1"/>
    <property type="molecule type" value="Genomic_DNA"/>
</dbReference>
<dbReference type="SUPFAM" id="SSF56925">
    <property type="entry name" value="OMPA-like"/>
    <property type="match status" value="1"/>
</dbReference>
<organism evidence="4 6">
    <name type="scientific">Aliidiomarina maris</name>
    <dbReference type="NCBI Taxonomy" id="531312"/>
    <lineage>
        <taxon>Bacteria</taxon>
        <taxon>Pseudomonadati</taxon>
        <taxon>Pseudomonadota</taxon>
        <taxon>Gammaproteobacteria</taxon>
        <taxon>Alteromonadales</taxon>
        <taxon>Idiomarinaceae</taxon>
        <taxon>Aliidiomarina</taxon>
    </lineage>
</organism>
<feature type="domain" description="OmpA-like" evidence="3">
    <location>
        <begin position="233"/>
        <end position="346"/>
    </location>
</feature>
<dbReference type="InterPro" id="IPR050330">
    <property type="entry name" value="Bact_OuterMem_StrucFunc"/>
</dbReference>
<evidence type="ECO:0000256" key="1">
    <source>
        <dbReference type="PROSITE-ProRule" id="PRU00473"/>
    </source>
</evidence>
<reference evidence="5 7" key="1">
    <citation type="journal article" date="2018" name="Front. Microbiol.">
        <title>Genome-Based Analysis Reveals the Taxonomy and Diversity of the Family Idiomarinaceae.</title>
        <authorList>
            <person name="Liu Y."/>
            <person name="Lai Q."/>
            <person name="Shao Z."/>
        </authorList>
    </citation>
    <scope>NUCLEOTIDE SEQUENCE [LARGE SCALE GENOMIC DNA]</scope>
    <source>
        <strain evidence="5 7">CF12-14</strain>
    </source>
</reference>
<comment type="caution">
    <text evidence="4">The sequence shown here is derived from an EMBL/GenBank/DDBJ whole genome shotgun (WGS) entry which is preliminary data.</text>
</comment>
<dbReference type="SUPFAM" id="SSF103647">
    <property type="entry name" value="TSP type-3 repeat"/>
    <property type="match status" value="1"/>
</dbReference>
<evidence type="ECO:0000313" key="6">
    <source>
        <dbReference type="Proteomes" id="UP000249203"/>
    </source>
</evidence>
<dbReference type="Gene3D" id="3.30.1330.60">
    <property type="entry name" value="OmpA-like domain"/>
    <property type="match status" value="1"/>
</dbReference>
<evidence type="ECO:0000259" key="3">
    <source>
        <dbReference type="PROSITE" id="PS51123"/>
    </source>
</evidence>
<dbReference type="OrthoDB" id="9805832at2"/>
<dbReference type="InterPro" id="IPR006665">
    <property type="entry name" value="OmpA-like"/>
</dbReference>
<feature type="chain" id="PRO_5016423954" evidence="2">
    <location>
        <begin position="29"/>
        <end position="346"/>
    </location>
</feature>
<accession>A0A327WP31</accession>
<dbReference type="Gene3D" id="2.40.160.20">
    <property type="match status" value="1"/>
</dbReference>
<dbReference type="InterPro" id="IPR028974">
    <property type="entry name" value="TSP_type-3_rpt"/>
</dbReference>
<protein>
    <submittedName>
        <fullName evidence="4">OOP family OmpA-OmpF porin</fullName>
    </submittedName>
</protein>
<dbReference type="InterPro" id="IPR036737">
    <property type="entry name" value="OmpA-like_sf"/>
</dbReference>
<dbReference type="InterPro" id="IPR011250">
    <property type="entry name" value="OMP/PagP_B-barrel"/>
</dbReference>